<evidence type="ECO:0000313" key="4">
    <source>
        <dbReference type="Proteomes" id="UP001300012"/>
    </source>
</evidence>
<accession>A0ABT1YBZ5</accession>
<protein>
    <submittedName>
        <fullName evidence="3">Uncharacterized protein</fullName>
    </submittedName>
</protein>
<keyword evidence="2" id="KW-1133">Transmembrane helix</keyword>
<sequence length="92" mass="10651">MDRWKKWLLCIFAAGLIITGWNTWKFQSTLHYEFIPHHFPAKTSSLQPDIPNDGSSYSIQLAREKRLKQQSSADRVIAPMSDSENLTKTRSK</sequence>
<dbReference type="RefSeq" id="WP_258212307.1">
    <property type="nucleotide sequence ID" value="NZ_JANQBD010000003.1"/>
</dbReference>
<gene>
    <name evidence="3" type="ORF">NV381_05710</name>
</gene>
<keyword evidence="4" id="KW-1185">Reference proteome</keyword>
<evidence type="ECO:0000256" key="1">
    <source>
        <dbReference type="SAM" id="MobiDB-lite"/>
    </source>
</evidence>
<comment type="caution">
    <text evidence="3">The sequence shown here is derived from an EMBL/GenBank/DDBJ whole genome shotgun (WGS) entry which is preliminary data.</text>
</comment>
<name>A0ABT1YBZ5_9BACL</name>
<proteinExistence type="predicted"/>
<feature type="compositionally biased region" description="Polar residues" evidence="1">
    <location>
        <begin position="82"/>
        <end position="92"/>
    </location>
</feature>
<reference evidence="3 4" key="1">
    <citation type="submission" date="2022-08" db="EMBL/GenBank/DDBJ databases">
        <title>Paenibacillus endoradicis sp. nov., Paenibacillus radicibacter sp. nov and Paenibacillus pararadicis sp. nov., three cold-adapted plant growth-promoting bacteria isolated from root of Larix gmelinii in Great Khingan.</title>
        <authorList>
            <person name="Xue H."/>
        </authorList>
    </citation>
    <scope>NUCLEOTIDE SEQUENCE [LARGE SCALE GENOMIC DNA]</scope>
    <source>
        <strain evidence="3 4">N5-1-1-5</strain>
    </source>
</reference>
<keyword evidence="2" id="KW-0812">Transmembrane</keyword>
<evidence type="ECO:0000256" key="2">
    <source>
        <dbReference type="SAM" id="Phobius"/>
    </source>
</evidence>
<organism evidence="3 4">
    <name type="scientific">Paenibacillus radicis</name>
    <name type="common">ex Xue et al. 2023</name>
    <dbReference type="NCBI Taxonomy" id="2972489"/>
    <lineage>
        <taxon>Bacteria</taxon>
        <taxon>Bacillati</taxon>
        <taxon>Bacillota</taxon>
        <taxon>Bacilli</taxon>
        <taxon>Bacillales</taxon>
        <taxon>Paenibacillaceae</taxon>
        <taxon>Paenibacillus</taxon>
    </lineage>
</organism>
<dbReference type="EMBL" id="JANQBD010000003">
    <property type="protein sequence ID" value="MCR8630696.1"/>
    <property type="molecule type" value="Genomic_DNA"/>
</dbReference>
<feature type="transmembrane region" description="Helical" evidence="2">
    <location>
        <begin position="7"/>
        <end position="24"/>
    </location>
</feature>
<evidence type="ECO:0000313" key="3">
    <source>
        <dbReference type="EMBL" id="MCR8630696.1"/>
    </source>
</evidence>
<feature type="region of interest" description="Disordered" evidence="1">
    <location>
        <begin position="68"/>
        <end position="92"/>
    </location>
</feature>
<keyword evidence="2" id="KW-0472">Membrane</keyword>
<dbReference type="Proteomes" id="UP001300012">
    <property type="component" value="Unassembled WGS sequence"/>
</dbReference>